<feature type="region of interest" description="Disordered" evidence="3">
    <location>
        <begin position="267"/>
        <end position="303"/>
    </location>
</feature>
<feature type="compositionally biased region" description="Polar residues" evidence="3">
    <location>
        <begin position="276"/>
        <end position="285"/>
    </location>
</feature>
<dbReference type="PROSITE" id="PS50062">
    <property type="entry name" value="BCL2_FAMILY"/>
    <property type="match status" value="1"/>
</dbReference>
<evidence type="ECO:0000313" key="6">
    <source>
        <dbReference type="EMBL" id="GAA29620.2"/>
    </source>
</evidence>
<keyword evidence="4" id="KW-1133">Transmembrane helix</keyword>
<name>H2KPY7_CLOSI</name>
<evidence type="ECO:0000256" key="1">
    <source>
        <dbReference type="ARBA" id="ARBA00009458"/>
    </source>
</evidence>
<keyword evidence="4" id="KW-0812">Transmembrane</keyword>
<keyword evidence="7" id="KW-1185">Reference proteome</keyword>
<dbReference type="PANTHER" id="PTHR11256:SF50">
    <property type="entry name" value="APOPTOSIS REGULATOR CED-9"/>
    <property type="match status" value="1"/>
</dbReference>
<dbReference type="GO" id="GO:0008630">
    <property type="term" value="P:intrinsic apoptotic signaling pathway in response to DNA damage"/>
    <property type="evidence" value="ECO:0007669"/>
    <property type="project" value="TreeGrafter"/>
</dbReference>
<dbReference type="InterPro" id="IPR036834">
    <property type="entry name" value="Bcl-2-like_sf"/>
</dbReference>
<evidence type="ECO:0000256" key="3">
    <source>
        <dbReference type="SAM" id="MobiDB-lite"/>
    </source>
</evidence>
<dbReference type="AlphaFoldDB" id="H2KPY7"/>
<evidence type="ECO:0000313" key="7">
    <source>
        <dbReference type="Proteomes" id="UP000008909"/>
    </source>
</evidence>
<feature type="compositionally biased region" description="Low complexity" evidence="3">
    <location>
        <begin position="294"/>
        <end position="303"/>
    </location>
</feature>
<evidence type="ECO:0000259" key="5">
    <source>
        <dbReference type="Pfam" id="PF00452"/>
    </source>
</evidence>
<evidence type="ECO:0000256" key="2">
    <source>
        <dbReference type="ARBA" id="ARBA00022703"/>
    </source>
</evidence>
<dbReference type="PANTHER" id="PTHR11256">
    <property type="entry name" value="BCL-2 RELATED"/>
    <property type="match status" value="1"/>
</dbReference>
<dbReference type="InterPro" id="IPR020726">
    <property type="entry name" value="Bcl2_BH2_motif_CS"/>
</dbReference>
<proteinExistence type="inferred from homology"/>
<dbReference type="EMBL" id="DF142946">
    <property type="protein sequence ID" value="GAA29620.2"/>
    <property type="molecule type" value="Genomic_DNA"/>
</dbReference>
<dbReference type="InterPro" id="IPR046371">
    <property type="entry name" value="Bcl-2_BH1-3"/>
</dbReference>
<dbReference type="GO" id="GO:0051400">
    <property type="term" value="F:BH domain binding"/>
    <property type="evidence" value="ECO:0007669"/>
    <property type="project" value="TreeGrafter"/>
</dbReference>
<accession>H2KPY7</accession>
<keyword evidence="2" id="KW-0053">Apoptosis</keyword>
<feature type="region of interest" description="Disordered" evidence="3">
    <location>
        <begin position="34"/>
        <end position="55"/>
    </location>
</feature>
<feature type="compositionally biased region" description="Polar residues" evidence="3">
    <location>
        <begin position="483"/>
        <end position="500"/>
    </location>
</feature>
<dbReference type="Pfam" id="PF00452">
    <property type="entry name" value="Bcl-2"/>
    <property type="match status" value="1"/>
</dbReference>
<gene>
    <name evidence="6" type="ORF">CLF_102804</name>
</gene>
<dbReference type="GO" id="GO:0001836">
    <property type="term" value="P:release of cytochrome c from mitochondria"/>
    <property type="evidence" value="ECO:0007669"/>
    <property type="project" value="TreeGrafter"/>
</dbReference>
<comment type="similarity">
    <text evidence="1">Belongs to the Bcl-2 family.</text>
</comment>
<feature type="region of interest" description="Disordered" evidence="3">
    <location>
        <begin position="67"/>
        <end position="132"/>
    </location>
</feature>
<dbReference type="SUPFAM" id="SSF56854">
    <property type="entry name" value="Bcl-2 inhibitors of programmed cell death"/>
    <property type="match status" value="2"/>
</dbReference>
<keyword evidence="4" id="KW-0472">Membrane</keyword>
<sequence>MRRESSRCCYKIGRNLGLDLGSYIQGKSFNRSVSISESSHPDFSPSAALAESGASTTFPVSTRRILSGGDAMSEPSPSPLSSATATISPESPPLTSSSIFPVSAASEHESPVESETPPNLFPPHTTAETTSQPMTATPLVPAVNPLSCCSTAVTGQSSTFVMRAKNPYTPAFSTLFQNPVTHRTVSLLSHLIDSRLSPEWRTALFIRTTPSTTAPSPVLHTSDLSVTGSGVLFSPSTAVDSTDSAPLRRVPPLALSPSDEVAVTKRFKHSDDSDLLPTNNLNKTASEPRPPTFSTATAGTSSGQSVDTFVSLRLVTCVCRLADHFESRYRDKLGDLLEDVARLSASHTEAESGADSAIDVMSSTTEGNDTPSNMEDDVSTMLIRSARCRFHQVLNELFRERINWGRVVAMFAFVRALCEHVETEAEVRCHTAVGSGAEDDERDRVTRPLTTAECADVDAVTEMTSSGSQTAATVIPVMENSDSRPISTDPTHKSTTNGSELSPKFTGLRAAHYVAWTAEFIHGSHGIWDWITANGGWDGLIKFESERGIYDSTAGGDRILVGFTEDDAMRLLRRAVTGVATLAVGAVGLVAALRYFSKRM</sequence>
<protein>
    <recommendedName>
        <fullName evidence="5">Bcl-2 Bcl-2 homology region 1-3 domain-containing protein</fullName>
    </recommendedName>
</protein>
<dbReference type="InterPro" id="IPR026298">
    <property type="entry name" value="Bcl-2_fam"/>
</dbReference>
<feature type="region of interest" description="Disordered" evidence="3">
    <location>
        <begin position="480"/>
        <end position="501"/>
    </location>
</feature>
<dbReference type="Proteomes" id="UP000008909">
    <property type="component" value="Unassembled WGS sequence"/>
</dbReference>
<organism evidence="6 7">
    <name type="scientific">Clonorchis sinensis</name>
    <name type="common">Chinese liver fluke</name>
    <dbReference type="NCBI Taxonomy" id="79923"/>
    <lineage>
        <taxon>Eukaryota</taxon>
        <taxon>Metazoa</taxon>
        <taxon>Spiralia</taxon>
        <taxon>Lophotrochozoa</taxon>
        <taxon>Platyhelminthes</taxon>
        <taxon>Trematoda</taxon>
        <taxon>Digenea</taxon>
        <taxon>Opisthorchiida</taxon>
        <taxon>Opisthorchiata</taxon>
        <taxon>Opisthorchiidae</taxon>
        <taxon>Clonorchis</taxon>
    </lineage>
</organism>
<dbReference type="InterPro" id="IPR002475">
    <property type="entry name" value="Bcl2-like"/>
</dbReference>
<dbReference type="Gene3D" id="1.10.437.10">
    <property type="entry name" value="Blc2-like"/>
    <property type="match status" value="2"/>
</dbReference>
<reference key="2">
    <citation type="submission" date="2011-10" db="EMBL/GenBank/DDBJ databases">
        <title>The genome and transcriptome sequence of Clonorchis sinensis provide insights into the carcinogenic liver fluke.</title>
        <authorList>
            <person name="Wang X."/>
            <person name="Huang Y."/>
            <person name="Chen W."/>
            <person name="Liu H."/>
            <person name="Guo L."/>
            <person name="Chen Y."/>
            <person name="Luo F."/>
            <person name="Zhou W."/>
            <person name="Sun J."/>
            <person name="Mao Q."/>
            <person name="Liang P."/>
            <person name="Zhou C."/>
            <person name="Tian Y."/>
            <person name="Men J."/>
            <person name="Lv X."/>
            <person name="Huang L."/>
            <person name="Zhou J."/>
            <person name="Hu Y."/>
            <person name="Li R."/>
            <person name="Zhang F."/>
            <person name="Lei H."/>
            <person name="Li X."/>
            <person name="Hu X."/>
            <person name="Liang C."/>
            <person name="Xu J."/>
            <person name="Wu Z."/>
            <person name="Yu X."/>
        </authorList>
    </citation>
    <scope>NUCLEOTIDE SEQUENCE</scope>
    <source>
        <strain>Henan</strain>
    </source>
</reference>
<feature type="transmembrane region" description="Helical" evidence="4">
    <location>
        <begin position="575"/>
        <end position="596"/>
    </location>
</feature>
<evidence type="ECO:0000256" key="4">
    <source>
        <dbReference type="SAM" id="Phobius"/>
    </source>
</evidence>
<feature type="compositionally biased region" description="Low complexity" evidence="3">
    <location>
        <begin position="73"/>
        <end position="89"/>
    </location>
</feature>
<reference evidence="6" key="1">
    <citation type="journal article" date="2011" name="Genome Biol.">
        <title>The draft genome of the carcinogenic human liver fluke Clonorchis sinensis.</title>
        <authorList>
            <person name="Wang X."/>
            <person name="Chen W."/>
            <person name="Huang Y."/>
            <person name="Sun J."/>
            <person name="Men J."/>
            <person name="Liu H."/>
            <person name="Luo F."/>
            <person name="Guo L."/>
            <person name="Lv X."/>
            <person name="Deng C."/>
            <person name="Zhou C."/>
            <person name="Fan Y."/>
            <person name="Li X."/>
            <person name="Huang L."/>
            <person name="Hu Y."/>
            <person name="Liang C."/>
            <person name="Hu X."/>
            <person name="Xu J."/>
            <person name="Yu X."/>
        </authorList>
    </citation>
    <scope>NUCLEOTIDE SEQUENCE [LARGE SCALE GENOMIC DNA]</scope>
    <source>
        <strain evidence="6">Henan</strain>
    </source>
</reference>
<dbReference type="GO" id="GO:0097192">
    <property type="term" value="P:extrinsic apoptotic signaling pathway in absence of ligand"/>
    <property type="evidence" value="ECO:0007669"/>
    <property type="project" value="TreeGrafter"/>
</dbReference>
<dbReference type="GO" id="GO:0042981">
    <property type="term" value="P:regulation of apoptotic process"/>
    <property type="evidence" value="ECO:0007669"/>
    <property type="project" value="InterPro"/>
</dbReference>
<feature type="domain" description="Bcl-2 Bcl-2 homology region 1-3" evidence="5">
    <location>
        <begin position="372"/>
        <end position="428"/>
    </location>
</feature>
<dbReference type="GO" id="GO:0005741">
    <property type="term" value="C:mitochondrial outer membrane"/>
    <property type="evidence" value="ECO:0007669"/>
    <property type="project" value="TreeGrafter"/>
</dbReference>
<dbReference type="PROSITE" id="PS01258">
    <property type="entry name" value="BH2"/>
    <property type="match status" value="1"/>
</dbReference>